<dbReference type="GO" id="GO:0055085">
    <property type="term" value="P:transmembrane transport"/>
    <property type="evidence" value="ECO:0007669"/>
    <property type="project" value="InterPro"/>
</dbReference>
<gene>
    <name evidence="3" type="ORF">EBI00_02705</name>
</gene>
<organism evidence="3 4">
    <name type="scientific">Marinomonas hwangdonensis</name>
    <dbReference type="NCBI Taxonomy" id="1053647"/>
    <lineage>
        <taxon>Bacteria</taxon>
        <taxon>Pseudomonadati</taxon>
        <taxon>Pseudomonadota</taxon>
        <taxon>Gammaproteobacteria</taxon>
        <taxon>Oceanospirillales</taxon>
        <taxon>Oceanospirillaceae</taxon>
        <taxon>Marinomonas</taxon>
    </lineage>
</organism>
<protein>
    <submittedName>
        <fullName evidence="3">C4-dicarboxylate ABC transporter substrate-binding protein</fullName>
    </submittedName>
</protein>
<dbReference type="CDD" id="cd13665">
    <property type="entry name" value="PBP2_TRAP_Dctp3_4"/>
    <property type="match status" value="1"/>
</dbReference>
<name>A0A3M8QAE1_9GAMM</name>
<reference evidence="3 4" key="1">
    <citation type="journal article" date="2012" name="Int. J. Syst. Evol. Microbiol.">
        <title>Marinomonas hwangdonensis sp. nov., isolated from seawater.</title>
        <authorList>
            <person name="Jung Y.T."/>
            <person name="Oh T.K."/>
            <person name="Yoon J.H."/>
        </authorList>
    </citation>
    <scope>NUCLEOTIDE SEQUENCE [LARGE SCALE GENOMIC DNA]</scope>
    <source>
        <strain evidence="3 4">HDW-15</strain>
    </source>
</reference>
<dbReference type="OrthoDB" id="9177965at2"/>
<dbReference type="InterPro" id="IPR018389">
    <property type="entry name" value="DctP_fam"/>
</dbReference>
<feature type="signal peptide" evidence="2">
    <location>
        <begin position="1"/>
        <end position="25"/>
    </location>
</feature>
<dbReference type="AlphaFoldDB" id="A0A3M8QAE1"/>
<dbReference type="InterPro" id="IPR038404">
    <property type="entry name" value="TRAP_DctP_sf"/>
</dbReference>
<evidence type="ECO:0000256" key="2">
    <source>
        <dbReference type="SAM" id="SignalP"/>
    </source>
</evidence>
<evidence type="ECO:0000313" key="4">
    <source>
        <dbReference type="Proteomes" id="UP000280507"/>
    </source>
</evidence>
<dbReference type="Pfam" id="PF03480">
    <property type="entry name" value="DctP"/>
    <property type="match status" value="1"/>
</dbReference>
<dbReference type="Gene3D" id="3.40.190.170">
    <property type="entry name" value="Bacterial extracellular solute-binding protein, family 7"/>
    <property type="match status" value="1"/>
</dbReference>
<sequence length="343" mass="37360">MLTLKKNLLWVACGASMLASSFVGAATTLHVATWLPPTSAQNAVVWPTWKKWVEEATEGRVEVVIENYTGDPKSIFDAVEDGVFDVGFSVNSYLPGRFKLASVAEIPGEISDAEVGSVALWNTYEEYFTADQEFMGLHLLGMFVHGPGQLYTNFDVNSLEDLKGKKMRLGGGLVNTLAERLEVTPISAPAPKSYELLQQGVVDGTFLPADQQKTLRLSEVTKNLILFPKGLYTTAFSIVMNEDTFADLSKKDREAIMSVSGEKLSRLAGAAWGSADDEGIAEAKANGVNVVFLFEEDALVKEMRAISKGIDQSWIDSVADRKVDAKSALAFFRQNVDALSANK</sequence>
<accession>A0A3M8QAE1</accession>
<dbReference type="RefSeq" id="WP_123094369.1">
    <property type="nucleotide sequence ID" value="NZ_RIZG01000001.1"/>
</dbReference>
<feature type="chain" id="PRO_5018262703" evidence="2">
    <location>
        <begin position="26"/>
        <end position="343"/>
    </location>
</feature>
<comment type="caution">
    <text evidence="3">The sequence shown here is derived from an EMBL/GenBank/DDBJ whole genome shotgun (WGS) entry which is preliminary data.</text>
</comment>
<keyword evidence="4" id="KW-1185">Reference proteome</keyword>
<proteinExistence type="predicted"/>
<keyword evidence="1 2" id="KW-0732">Signal</keyword>
<evidence type="ECO:0000313" key="3">
    <source>
        <dbReference type="EMBL" id="RNF53027.1"/>
    </source>
</evidence>
<dbReference type="PANTHER" id="PTHR33376:SF15">
    <property type="entry name" value="BLL6794 PROTEIN"/>
    <property type="match status" value="1"/>
</dbReference>
<dbReference type="PANTHER" id="PTHR33376">
    <property type="match status" value="1"/>
</dbReference>
<dbReference type="Proteomes" id="UP000280507">
    <property type="component" value="Unassembled WGS sequence"/>
</dbReference>
<dbReference type="EMBL" id="RIZG01000001">
    <property type="protein sequence ID" value="RNF53027.1"/>
    <property type="molecule type" value="Genomic_DNA"/>
</dbReference>
<dbReference type="NCBIfam" id="NF037995">
    <property type="entry name" value="TRAP_S1"/>
    <property type="match status" value="1"/>
</dbReference>
<evidence type="ECO:0000256" key="1">
    <source>
        <dbReference type="ARBA" id="ARBA00022729"/>
    </source>
</evidence>